<evidence type="ECO:0000256" key="6">
    <source>
        <dbReference type="ARBA" id="ARBA00047199"/>
    </source>
</evidence>
<dbReference type="SUPFAM" id="SSF53383">
    <property type="entry name" value="PLP-dependent transferases"/>
    <property type="match status" value="1"/>
</dbReference>
<dbReference type="GO" id="GO:0047982">
    <property type="term" value="F:homocysteine desulfhydrase activity"/>
    <property type="evidence" value="ECO:0007669"/>
    <property type="project" value="UniProtKB-EC"/>
</dbReference>
<sequence>MSTTTPERPAAPFGPATAAIHSGYIPAAPHFAVAPPIVHSAAFEFPDHATAVEMFALRTPGFTYSRTGNPTVAGFEQRVAALEGGIGAIATATGQSAVAIALLALLGGGRDEDGVRLPGGNHVVASSQLYGGTVDLLTDSFGDFGYRVDFVDQDDPGAWERAITPDTRAVLVESITNPLSTLPDVDTIATIAHAAGVPVVVDNTLATPVLYRPIEHGADIVVHSATKFMGGHGTALAGGIVDAGRFDFAADPLKWPQLAKPKARYGKLTLIERHGRAAYLALARSKYLHDLGPSLSAPAAAEISRGLETLGLRVDRHGINALAVARFLETHPAVARVHHPGLRAETEADPRSMVSVFSFDLAASGESVGPFIDGLALFKLVANLGDTRSLVAHPAAMTHCRLTETQRVAAGIGETTIRLSIGLEDPVDLIADLGQCLDAAGQEN</sequence>
<comment type="catalytic activity">
    <reaction evidence="7">
        <text>L-homocysteine + H2O = 2-oxobutanoate + hydrogen sulfide + NH4(+) + H(+)</text>
        <dbReference type="Rhea" id="RHEA:14501"/>
        <dbReference type="ChEBI" id="CHEBI:15377"/>
        <dbReference type="ChEBI" id="CHEBI:15378"/>
        <dbReference type="ChEBI" id="CHEBI:16763"/>
        <dbReference type="ChEBI" id="CHEBI:28938"/>
        <dbReference type="ChEBI" id="CHEBI:29919"/>
        <dbReference type="ChEBI" id="CHEBI:58199"/>
        <dbReference type="EC" id="4.4.1.2"/>
    </reaction>
    <physiologicalReaction direction="left-to-right" evidence="7">
        <dbReference type="Rhea" id="RHEA:14502"/>
    </physiologicalReaction>
</comment>
<dbReference type="Gene3D" id="3.90.1150.10">
    <property type="entry name" value="Aspartate Aminotransferase, domain 1"/>
    <property type="match status" value="1"/>
</dbReference>
<comment type="cofactor">
    <cofactor evidence="1 10">
        <name>pyridoxal 5'-phosphate</name>
        <dbReference type="ChEBI" id="CHEBI:597326"/>
    </cofactor>
</comment>
<dbReference type="PIRSF" id="PIRSF001434">
    <property type="entry name" value="CGS"/>
    <property type="match status" value="1"/>
</dbReference>
<evidence type="ECO:0000256" key="9">
    <source>
        <dbReference type="PIRSR" id="PIRSR001434-2"/>
    </source>
</evidence>
<dbReference type="GO" id="GO:0018826">
    <property type="term" value="F:methionine gamma-lyase activity"/>
    <property type="evidence" value="ECO:0007669"/>
    <property type="project" value="UniProtKB-EC"/>
</dbReference>
<keyword evidence="4 9" id="KW-0663">Pyridoxal phosphate</keyword>
<reference evidence="11 12" key="1">
    <citation type="submission" date="2017-02" db="EMBL/GenBank/DDBJ databases">
        <authorList>
            <person name="Peterson S.W."/>
        </authorList>
    </citation>
    <scope>NUCLEOTIDE SEQUENCE [LARGE SCALE GENOMIC DNA]</scope>
    <source>
        <strain evidence="11 12">B Ar 00.02</strain>
    </source>
</reference>
<dbReference type="InterPro" id="IPR054542">
    <property type="entry name" value="Cys_met_metab_PP"/>
</dbReference>
<evidence type="ECO:0000256" key="4">
    <source>
        <dbReference type="ARBA" id="ARBA00022898"/>
    </source>
</evidence>
<organism evidence="11 12">
    <name type="scientific">Arthrobacter rhombi</name>
    <dbReference type="NCBI Taxonomy" id="71253"/>
    <lineage>
        <taxon>Bacteria</taxon>
        <taxon>Bacillati</taxon>
        <taxon>Actinomycetota</taxon>
        <taxon>Actinomycetes</taxon>
        <taxon>Micrococcales</taxon>
        <taxon>Micrococcaceae</taxon>
        <taxon>Arthrobacter</taxon>
    </lineage>
</organism>
<gene>
    <name evidence="11" type="ORF">FM101_15485</name>
</gene>
<dbReference type="InterPro" id="IPR015424">
    <property type="entry name" value="PyrdxlP-dep_Trfase"/>
</dbReference>
<dbReference type="PANTHER" id="PTHR43797:SF2">
    <property type="entry name" value="HOMOCYSTEINE_CYSTEINE SYNTHASE"/>
    <property type="match status" value="1"/>
</dbReference>
<dbReference type="InterPro" id="IPR000277">
    <property type="entry name" value="Cys/Met-Metab_PyrdxlP-dep_enz"/>
</dbReference>
<accession>A0A1R4GWU7</accession>
<dbReference type="EMBL" id="FUHW01000053">
    <property type="protein sequence ID" value="SJM72621.1"/>
    <property type="molecule type" value="Genomic_DNA"/>
</dbReference>
<dbReference type="RefSeq" id="WP_087001243.1">
    <property type="nucleotide sequence ID" value="NZ_FUHW01000053.1"/>
</dbReference>
<dbReference type="InterPro" id="IPR015422">
    <property type="entry name" value="PyrdxlP-dep_Trfase_small"/>
</dbReference>
<dbReference type="GO" id="GO:0006535">
    <property type="term" value="P:cysteine biosynthetic process from serine"/>
    <property type="evidence" value="ECO:0007669"/>
    <property type="project" value="TreeGrafter"/>
</dbReference>
<keyword evidence="3 11" id="KW-0808">Transferase</keyword>
<dbReference type="GO" id="GO:0030170">
    <property type="term" value="F:pyridoxal phosphate binding"/>
    <property type="evidence" value="ECO:0007669"/>
    <property type="project" value="InterPro"/>
</dbReference>
<dbReference type="FunFam" id="3.40.640.10:FF:000046">
    <property type="entry name" value="Cystathionine gamma-lyase"/>
    <property type="match status" value="1"/>
</dbReference>
<name>A0A1R4GWU7_9MICC</name>
<dbReference type="CDD" id="cd00614">
    <property type="entry name" value="CGS_like"/>
    <property type="match status" value="1"/>
</dbReference>
<dbReference type="InterPro" id="IPR006235">
    <property type="entry name" value="OAc-hSer/O-AcSer_sulfhydrylase"/>
</dbReference>
<evidence type="ECO:0000256" key="10">
    <source>
        <dbReference type="RuleBase" id="RU362118"/>
    </source>
</evidence>
<comment type="catalytic activity">
    <reaction evidence="8">
        <text>L-methionine + H2O = methanethiol + 2-oxobutanoate + NH4(+)</text>
        <dbReference type="Rhea" id="RHEA:23800"/>
        <dbReference type="ChEBI" id="CHEBI:15377"/>
        <dbReference type="ChEBI" id="CHEBI:16007"/>
        <dbReference type="ChEBI" id="CHEBI:16763"/>
        <dbReference type="ChEBI" id="CHEBI:28938"/>
        <dbReference type="ChEBI" id="CHEBI:57844"/>
        <dbReference type="EC" id="4.4.1.11"/>
    </reaction>
    <physiologicalReaction direction="left-to-right" evidence="8">
        <dbReference type="Rhea" id="RHEA:23801"/>
    </physiologicalReaction>
</comment>
<dbReference type="InterPro" id="IPR015421">
    <property type="entry name" value="PyrdxlP-dep_Trfase_major"/>
</dbReference>
<dbReference type="Pfam" id="PF01053">
    <property type="entry name" value="Cys_Met_Meta_PP"/>
    <property type="match status" value="1"/>
</dbReference>
<evidence type="ECO:0000256" key="2">
    <source>
        <dbReference type="ARBA" id="ARBA00009077"/>
    </source>
</evidence>
<dbReference type="Proteomes" id="UP000195913">
    <property type="component" value="Unassembled WGS sequence"/>
</dbReference>
<dbReference type="PANTHER" id="PTHR43797">
    <property type="entry name" value="HOMOCYSTEINE/CYSTEINE SYNTHASE"/>
    <property type="match status" value="1"/>
</dbReference>
<dbReference type="EC" id="4.4.1.2" evidence="5"/>
<evidence type="ECO:0000256" key="7">
    <source>
        <dbReference type="ARBA" id="ARBA00048780"/>
    </source>
</evidence>
<evidence type="ECO:0000313" key="12">
    <source>
        <dbReference type="Proteomes" id="UP000195913"/>
    </source>
</evidence>
<evidence type="ECO:0000256" key="1">
    <source>
        <dbReference type="ARBA" id="ARBA00001933"/>
    </source>
</evidence>
<dbReference type="Gene3D" id="3.40.640.10">
    <property type="entry name" value="Type I PLP-dependent aspartate aminotransferase-like (Major domain)"/>
    <property type="match status" value="1"/>
</dbReference>
<comment type="similarity">
    <text evidence="2 10">Belongs to the trans-sulfuration enzymes family.</text>
</comment>
<dbReference type="PROSITE" id="PS00868">
    <property type="entry name" value="CYS_MET_METAB_PP"/>
    <property type="match status" value="1"/>
</dbReference>
<dbReference type="GO" id="GO:0005737">
    <property type="term" value="C:cytoplasm"/>
    <property type="evidence" value="ECO:0007669"/>
    <property type="project" value="TreeGrafter"/>
</dbReference>
<dbReference type="GO" id="GO:0019346">
    <property type="term" value="P:transsulfuration"/>
    <property type="evidence" value="ECO:0007669"/>
    <property type="project" value="InterPro"/>
</dbReference>
<evidence type="ECO:0000256" key="8">
    <source>
        <dbReference type="ARBA" id="ARBA00052699"/>
    </source>
</evidence>
<keyword evidence="12" id="KW-1185">Reference proteome</keyword>
<proteinExistence type="inferred from homology"/>
<dbReference type="AlphaFoldDB" id="A0A1R4GWU7"/>
<feature type="modified residue" description="N6-(pyridoxal phosphate)lysine" evidence="9">
    <location>
        <position position="227"/>
    </location>
</feature>
<evidence type="ECO:0000256" key="3">
    <source>
        <dbReference type="ARBA" id="ARBA00022679"/>
    </source>
</evidence>
<evidence type="ECO:0000313" key="11">
    <source>
        <dbReference type="EMBL" id="SJM72621.1"/>
    </source>
</evidence>
<evidence type="ECO:0000256" key="5">
    <source>
        <dbReference type="ARBA" id="ARBA00047175"/>
    </source>
</evidence>
<dbReference type="GO" id="GO:0071269">
    <property type="term" value="P:L-homocysteine biosynthetic process"/>
    <property type="evidence" value="ECO:0007669"/>
    <property type="project" value="TreeGrafter"/>
</dbReference>
<dbReference type="GO" id="GO:0004124">
    <property type="term" value="F:cysteine synthase activity"/>
    <property type="evidence" value="ECO:0007669"/>
    <property type="project" value="TreeGrafter"/>
</dbReference>
<dbReference type="GO" id="GO:0003961">
    <property type="term" value="F:O-acetylhomoserine aminocarboxypropyltransferase activity"/>
    <property type="evidence" value="ECO:0007669"/>
    <property type="project" value="TreeGrafter"/>
</dbReference>
<protein>
    <recommendedName>
        <fullName evidence="5">homocysteine desulfhydrase</fullName>
        <ecNumber evidence="5">4.4.1.2</ecNumber>
    </recommendedName>
    <alternativeName>
        <fullName evidence="6">Homocysteine desulfhydrase</fullName>
    </alternativeName>
</protein>